<dbReference type="AlphaFoldDB" id="A0A9W8K6G1"/>
<reference evidence="1" key="1">
    <citation type="submission" date="2022-07" db="EMBL/GenBank/DDBJ databases">
        <title>Genome Sequence of Agrocybe chaxingu.</title>
        <authorList>
            <person name="Buettner E."/>
        </authorList>
    </citation>
    <scope>NUCLEOTIDE SEQUENCE</scope>
    <source>
        <strain evidence="1">MP-N11</strain>
    </source>
</reference>
<sequence length="174" mass="19868">MPITEFATLRIKEPYTLQDEDLHGHFRTLSKWQAEWSSFPLTFYTNVDDHSLIYLISGWESVEAHMKWIASERNQELLRIFDSFISIAAFAHIDIDFTEIPEGTQVLALRKGEPGDIGAEEGLGPHMWTDGGRDLEESSHDMYRIWAYGEIEFQANAALKSAGGVQLLRRINPV</sequence>
<name>A0A9W8K6G1_9AGAR</name>
<proteinExistence type="predicted"/>
<dbReference type="Proteomes" id="UP001148786">
    <property type="component" value="Unassembled WGS sequence"/>
</dbReference>
<dbReference type="EMBL" id="JANKHO010000156">
    <property type="protein sequence ID" value="KAJ3514204.1"/>
    <property type="molecule type" value="Genomic_DNA"/>
</dbReference>
<dbReference type="PANTHER" id="PTHR42052:SF1">
    <property type="entry name" value="ABM DOMAIN-CONTAINING PROTEIN"/>
    <property type="match status" value="1"/>
</dbReference>
<organism evidence="1 2">
    <name type="scientific">Agrocybe chaxingu</name>
    <dbReference type="NCBI Taxonomy" id="84603"/>
    <lineage>
        <taxon>Eukaryota</taxon>
        <taxon>Fungi</taxon>
        <taxon>Dikarya</taxon>
        <taxon>Basidiomycota</taxon>
        <taxon>Agaricomycotina</taxon>
        <taxon>Agaricomycetes</taxon>
        <taxon>Agaricomycetidae</taxon>
        <taxon>Agaricales</taxon>
        <taxon>Agaricineae</taxon>
        <taxon>Strophariaceae</taxon>
        <taxon>Agrocybe</taxon>
    </lineage>
</organism>
<gene>
    <name evidence="1" type="ORF">NLJ89_g2504</name>
</gene>
<dbReference type="OrthoDB" id="3542212at2759"/>
<protein>
    <recommendedName>
        <fullName evidence="3">ABM domain-containing protein</fullName>
    </recommendedName>
</protein>
<evidence type="ECO:0000313" key="1">
    <source>
        <dbReference type="EMBL" id="KAJ3514204.1"/>
    </source>
</evidence>
<dbReference type="PANTHER" id="PTHR42052">
    <property type="entry name" value="ABM DOMAIN-CONTAINING PROTEIN"/>
    <property type="match status" value="1"/>
</dbReference>
<evidence type="ECO:0008006" key="3">
    <source>
        <dbReference type="Google" id="ProtNLM"/>
    </source>
</evidence>
<dbReference type="Gene3D" id="3.30.70.100">
    <property type="match status" value="1"/>
</dbReference>
<evidence type="ECO:0000313" key="2">
    <source>
        <dbReference type="Proteomes" id="UP001148786"/>
    </source>
</evidence>
<comment type="caution">
    <text evidence="1">The sequence shown here is derived from an EMBL/GenBank/DDBJ whole genome shotgun (WGS) entry which is preliminary data.</text>
</comment>
<dbReference type="SUPFAM" id="SSF54909">
    <property type="entry name" value="Dimeric alpha+beta barrel"/>
    <property type="match status" value="1"/>
</dbReference>
<keyword evidence="2" id="KW-1185">Reference proteome</keyword>
<accession>A0A9W8K6G1</accession>
<dbReference type="InterPro" id="IPR011008">
    <property type="entry name" value="Dimeric_a/b-barrel"/>
</dbReference>